<organism evidence="1 2">
    <name type="scientific">Basidiobolus ranarum</name>
    <dbReference type="NCBI Taxonomy" id="34480"/>
    <lineage>
        <taxon>Eukaryota</taxon>
        <taxon>Fungi</taxon>
        <taxon>Fungi incertae sedis</taxon>
        <taxon>Zoopagomycota</taxon>
        <taxon>Entomophthoromycotina</taxon>
        <taxon>Basidiobolomycetes</taxon>
        <taxon>Basidiobolales</taxon>
        <taxon>Basidiobolaceae</taxon>
        <taxon>Basidiobolus</taxon>
    </lineage>
</organism>
<dbReference type="EMBL" id="JASJQH010006925">
    <property type="protein sequence ID" value="KAK9723379.1"/>
    <property type="molecule type" value="Genomic_DNA"/>
</dbReference>
<protein>
    <submittedName>
        <fullName evidence="1">Uncharacterized protein</fullName>
    </submittedName>
</protein>
<dbReference type="Proteomes" id="UP001479436">
    <property type="component" value="Unassembled WGS sequence"/>
</dbReference>
<sequence length="80" mass="9546">MKTIPQIYLTLVEKDPSEKERTDLYIPENGQQVNEWFEKKTHDRLVRPFEDDKAFSQSNIILLNSVRSRNHYDKINLVLV</sequence>
<accession>A0ABR2W8J4</accession>
<proteinExistence type="predicted"/>
<gene>
    <name evidence="1" type="ORF">K7432_001987</name>
</gene>
<evidence type="ECO:0000313" key="2">
    <source>
        <dbReference type="Proteomes" id="UP001479436"/>
    </source>
</evidence>
<evidence type="ECO:0000313" key="1">
    <source>
        <dbReference type="EMBL" id="KAK9723379.1"/>
    </source>
</evidence>
<reference evidence="1 2" key="1">
    <citation type="submission" date="2023-04" db="EMBL/GenBank/DDBJ databases">
        <title>Genome of Basidiobolus ranarum AG-B5.</title>
        <authorList>
            <person name="Stajich J.E."/>
            <person name="Carter-House D."/>
            <person name="Gryganskyi A."/>
        </authorList>
    </citation>
    <scope>NUCLEOTIDE SEQUENCE [LARGE SCALE GENOMIC DNA]</scope>
    <source>
        <strain evidence="1 2">AG-B5</strain>
    </source>
</reference>
<keyword evidence="2" id="KW-1185">Reference proteome</keyword>
<name>A0ABR2W8J4_9FUNG</name>
<comment type="caution">
    <text evidence="1">The sequence shown here is derived from an EMBL/GenBank/DDBJ whole genome shotgun (WGS) entry which is preliminary data.</text>
</comment>